<evidence type="ECO:0000313" key="2">
    <source>
        <dbReference type="Proteomes" id="UP001341840"/>
    </source>
</evidence>
<proteinExistence type="predicted"/>
<feature type="non-terminal residue" evidence="1">
    <location>
        <position position="1"/>
    </location>
</feature>
<reference evidence="1 2" key="1">
    <citation type="journal article" date="2023" name="Plants (Basel)">
        <title>Bridging the Gap: Combining Genomics and Transcriptomics Approaches to Understand Stylosanthes scabra, an Orphan Legume from the Brazilian Caatinga.</title>
        <authorList>
            <person name="Ferreira-Neto J.R.C."/>
            <person name="da Silva M.D."/>
            <person name="Binneck E."/>
            <person name="de Melo N.F."/>
            <person name="da Silva R.H."/>
            <person name="de Melo A.L.T.M."/>
            <person name="Pandolfi V."/>
            <person name="Bustamante F.O."/>
            <person name="Brasileiro-Vidal A.C."/>
            <person name="Benko-Iseppon A.M."/>
        </authorList>
    </citation>
    <scope>NUCLEOTIDE SEQUENCE [LARGE SCALE GENOMIC DNA]</scope>
    <source>
        <tissue evidence="1">Leaves</tissue>
    </source>
</reference>
<name>A0ABU6R077_9FABA</name>
<dbReference type="Proteomes" id="UP001341840">
    <property type="component" value="Unassembled WGS sequence"/>
</dbReference>
<organism evidence="1 2">
    <name type="scientific">Stylosanthes scabra</name>
    <dbReference type="NCBI Taxonomy" id="79078"/>
    <lineage>
        <taxon>Eukaryota</taxon>
        <taxon>Viridiplantae</taxon>
        <taxon>Streptophyta</taxon>
        <taxon>Embryophyta</taxon>
        <taxon>Tracheophyta</taxon>
        <taxon>Spermatophyta</taxon>
        <taxon>Magnoliopsida</taxon>
        <taxon>eudicotyledons</taxon>
        <taxon>Gunneridae</taxon>
        <taxon>Pentapetalae</taxon>
        <taxon>rosids</taxon>
        <taxon>fabids</taxon>
        <taxon>Fabales</taxon>
        <taxon>Fabaceae</taxon>
        <taxon>Papilionoideae</taxon>
        <taxon>50 kb inversion clade</taxon>
        <taxon>dalbergioids sensu lato</taxon>
        <taxon>Dalbergieae</taxon>
        <taxon>Pterocarpus clade</taxon>
        <taxon>Stylosanthes</taxon>
    </lineage>
</organism>
<accession>A0ABU6R077</accession>
<sequence>EKQVEKMECGNLASEVSKLHAYAWKTARTHAYAWHTAQWPFPEFRVPRICVDIS</sequence>
<keyword evidence="2" id="KW-1185">Reference proteome</keyword>
<comment type="caution">
    <text evidence="1">The sequence shown here is derived from an EMBL/GenBank/DDBJ whole genome shotgun (WGS) entry which is preliminary data.</text>
</comment>
<dbReference type="EMBL" id="JASCZI010005867">
    <property type="protein sequence ID" value="MED6117423.1"/>
    <property type="molecule type" value="Genomic_DNA"/>
</dbReference>
<evidence type="ECO:0000313" key="1">
    <source>
        <dbReference type="EMBL" id="MED6117423.1"/>
    </source>
</evidence>
<protein>
    <submittedName>
        <fullName evidence="1">Uncharacterized protein</fullName>
    </submittedName>
</protein>
<gene>
    <name evidence="1" type="ORF">PIB30_109859</name>
</gene>